<protein>
    <submittedName>
        <fullName evidence="1">3'-5' exonuclease</fullName>
    </submittedName>
</protein>
<dbReference type="SUPFAM" id="SSF53098">
    <property type="entry name" value="Ribonuclease H-like"/>
    <property type="match status" value="1"/>
</dbReference>
<proteinExistence type="predicted"/>
<dbReference type="RefSeq" id="WP_278918152.1">
    <property type="nucleotide sequence ID" value="NZ_DYTS01000390.1"/>
</dbReference>
<gene>
    <name evidence="1" type="ORF">K8W20_22380</name>
</gene>
<dbReference type="InterPro" id="IPR036397">
    <property type="entry name" value="RNaseH_sf"/>
</dbReference>
<dbReference type="GO" id="GO:0003676">
    <property type="term" value="F:nucleic acid binding"/>
    <property type="evidence" value="ECO:0007669"/>
    <property type="project" value="InterPro"/>
</dbReference>
<dbReference type="Proteomes" id="UP000752172">
    <property type="component" value="Unassembled WGS sequence"/>
</dbReference>
<name>A0A921TA39_9PSED</name>
<keyword evidence="1" id="KW-0378">Hydrolase</keyword>
<dbReference type="AlphaFoldDB" id="A0A921TA39"/>
<accession>A0A921TA39</accession>
<comment type="caution">
    <text evidence="1">The sequence shown here is derived from an EMBL/GenBank/DDBJ whole genome shotgun (WGS) entry which is preliminary data.</text>
</comment>
<keyword evidence="1" id="KW-0540">Nuclease</keyword>
<reference evidence="1" key="2">
    <citation type="submission" date="2021-09" db="EMBL/GenBank/DDBJ databases">
        <authorList>
            <person name="Gilroy R."/>
        </authorList>
    </citation>
    <scope>NUCLEOTIDE SEQUENCE</scope>
    <source>
        <strain evidence="1">ChiSjej2B20-17149</strain>
    </source>
</reference>
<sequence length="203" mass="22440">MEKLIAVYDIRATDRYLIKLPSTIARQPHLVDLAILLFTTQGDLVDSFEAIIKPDGWEIPAEVSESSGVTNELAAEQGVPEADAVAAFLAIHDRACLRVAHHIGFDDRGMRIAIKRFRDEETAEQFRNGMIYCTALASKPLCKIPPTPKMIKKGDRSEFKTPTIAEALQILCGEELEHDHRAQPSAEACAKVFFKITLPPTAA</sequence>
<dbReference type="InterPro" id="IPR012337">
    <property type="entry name" value="RNaseH-like_sf"/>
</dbReference>
<dbReference type="GO" id="GO:0004527">
    <property type="term" value="F:exonuclease activity"/>
    <property type="evidence" value="ECO:0007669"/>
    <property type="project" value="UniProtKB-KW"/>
</dbReference>
<evidence type="ECO:0000313" key="1">
    <source>
        <dbReference type="EMBL" id="HJH21437.1"/>
    </source>
</evidence>
<dbReference type="Gene3D" id="3.30.420.10">
    <property type="entry name" value="Ribonuclease H-like superfamily/Ribonuclease H"/>
    <property type="match status" value="1"/>
</dbReference>
<reference evidence="1" key="1">
    <citation type="journal article" date="2021" name="PeerJ">
        <title>Extensive microbial diversity within the chicken gut microbiome revealed by metagenomics and culture.</title>
        <authorList>
            <person name="Gilroy R."/>
            <person name="Ravi A."/>
            <person name="Getino M."/>
            <person name="Pursley I."/>
            <person name="Horton D.L."/>
            <person name="Alikhan N.F."/>
            <person name="Baker D."/>
            <person name="Gharbi K."/>
            <person name="Hall N."/>
            <person name="Watson M."/>
            <person name="Adriaenssens E.M."/>
            <person name="Foster-Nyarko E."/>
            <person name="Jarju S."/>
            <person name="Secka A."/>
            <person name="Antonio M."/>
            <person name="Oren A."/>
            <person name="Chaudhuri R.R."/>
            <person name="La Ragione R."/>
            <person name="Hildebrand F."/>
            <person name="Pallen M.J."/>
        </authorList>
    </citation>
    <scope>NUCLEOTIDE SEQUENCE</scope>
    <source>
        <strain evidence="1">ChiSjej2B20-17149</strain>
    </source>
</reference>
<dbReference type="EMBL" id="DYTS01000390">
    <property type="protein sequence ID" value="HJH21437.1"/>
    <property type="molecule type" value="Genomic_DNA"/>
</dbReference>
<organism evidence="1 2">
    <name type="scientific">Pseudomonas lactis</name>
    <dbReference type="NCBI Taxonomy" id="1615674"/>
    <lineage>
        <taxon>Bacteria</taxon>
        <taxon>Pseudomonadati</taxon>
        <taxon>Pseudomonadota</taxon>
        <taxon>Gammaproteobacteria</taxon>
        <taxon>Pseudomonadales</taxon>
        <taxon>Pseudomonadaceae</taxon>
        <taxon>Pseudomonas</taxon>
    </lineage>
</organism>
<keyword evidence="1" id="KW-0269">Exonuclease</keyword>
<evidence type="ECO:0000313" key="2">
    <source>
        <dbReference type="Proteomes" id="UP000752172"/>
    </source>
</evidence>
<dbReference type="CDD" id="cd06127">
    <property type="entry name" value="DEDDh"/>
    <property type="match status" value="1"/>
</dbReference>